<dbReference type="GO" id="GO:0003677">
    <property type="term" value="F:DNA binding"/>
    <property type="evidence" value="ECO:0007669"/>
    <property type="project" value="InterPro"/>
</dbReference>
<name>A0A347WD94_9PROT</name>
<dbReference type="PANTHER" id="PTHR30015">
    <property type="entry name" value="MRR RESTRICTION SYSTEM PROTEIN"/>
    <property type="match status" value="1"/>
</dbReference>
<proteinExistence type="predicted"/>
<dbReference type="InterPro" id="IPR007560">
    <property type="entry name" value="Restrct_endonuc_IV_Mrr"/>
</dbReference>
<feature type="domain" description="Restriction endonuclease type IV Mrr" evidence="1">
    <location>
        <begin position="336"/>
        <end position="440"/>
    </location>
</feature>
<keyword evidence="2" id="KW-0378">Hydrolase</keyword>
<reference evidence="2 3" key="1">
    <citation type="submission" date="2017-08" db="EMBL/GenBank/DDBJ databases">
        <title>Complete genome sequence of Gluconacetobacter saccharivorans CV1 isolated from Fermented Vinegar.</title>
        <authorList>
            <person name="Kim S.-Y."/>
        </authorList>
    </citation>
    <scope>NUCLEOTIDE SEQUENCE [LARGE SCALE GENOMIC DNA]</scope>
    <source>
        <strain evidence="2 3">CV1</strain>
    </source>
</reference>
<dbReference type="Pfam" id="PF04471">
    <property type="entry name" value="Mrr_cat"/>
    <property type="match status" value="1"/>
</dbReference>
<evidence type="ECO:0000313" key="2">
    <source>
        <dbReference type="EMBL" id="AXY22837.1"/>
    </source>
</evidence>
<dbReference type="InterPro" id="IPR052906">
    <property type="entry name" value="Type_IV_Methyl-Rstrct_Enzyme"/>
</dbReference>
<dbReference type="RefSeq" id="WP_118963046.1">
    <property type="nucleotide sequence ID" value="NZ_CP023036.1"/>
</dbReference>
<dbReference type="Gene3D" id="3.40.1350.10">
    <property type="match status" value="1"/>
</dbReference>
<evidence type="ECO:0000259" key="1">
    <source>
        <dbReference type="Pfam" id="PF04471"/>
    </source>
</evidence>
<evidence type="ECO:0000313" key="3">
    <source>
        <dbReference type="Proteomes" id="UP000264120"/>
    </source>
</evidence>
<sequence>MRAGIVFASAFMAFSNISYLDSAYSASSLPANGQVDWTTTGGVLEEFPEISSEQSGMHFRISASPQHLLHVEVMDNAHHFSDGFWKVGSYSLSLLPSGKIGRFGTDIPAEETKAFIHNFTAAPSSSLILNDGSETQVSLAGSSVAVDTFTHYVDTHGIDLPPPFASSHASSIFTNGAASAFPPATSATSTYSAPVYQSSDAQQSTSSHSSGGGWLKFALFLVVAGWVGKKWMAYSRVKTAEKTCRDLIQIHADALRIRRKQLVYQNSYGVEKTEKWEKEIVEFTKTILLPALSTQGLIPEWNRINSKIIATVDLVSQQPVEKPEALPSNPDVYSPAMNPYDYEKYCTTLLRKVGWEATATAGSGDQGADVIATKDGIRLVLQCKLYNKSVGNEAVQQIAAARDHYHADFAAVVSNADYTLSARQLSKSSKVFLLHHDELQGFADRIGAINVIDA</sequence>
<dbReference type="GO" id="GO:0009307">
    <property type="term" value="P:DNA restriction-modification system"/>
    <property type="evidence" value="ECO:0007669"/>
    <property type="project" value="InterPro"/>
</dbReference>
<dbReference type="AlphaFoldDB" id="A0A347WD94"/>
<protein>
    <submittedName>
        <fullName evidence="2">Restriction endonuclease</fullName>
    </submittedName>
</protein>
<gene>
    <name evidence="2" type="ORF">CD178_02081</name>
</gene>
<dbReference type="EMBL" id="CP023036">
    <property type="protein sequence ID" value="AXY22837.1"/>
    <property type="molecule type" value="Genomic_DNA"/>
</dbReference>
<keyword evidence="3" id="KW-1185">Reference proteome</keyword>
<keyword evidence="2" id="KW-0255">Endonuclease</keyword>
<dbReference type="PANTHER" id="PTHR30015:SF6">
    <property type="entry name" value="SLL1429 PROTEIN"/>
    <property type="match status" value="1"/>
</dbReference>
<dbReference type="SUPFAM" id="SSF52980">
    <property type="entry name" value="Restriction endonuclease-like"/>
    <property type="match status" value="1"/>
</dbReference>
<dbReference type="OrthoDB" id="9797274at2"/>
<organism evidence="2 3">
    <name type="scientific">Komagataeibacter saccharivorans</name>
    <dbReference type="NCBI Taxonomy" id="265959"/>
    <lineage>
        <taxon>Bacteria</taxon>
        <taxon>Pseudomonadati</taxon>
        <taxon>Pseudomonadota</taxon>
        <taxon>Alphaproteobacteria</taxon>
        <taxon>Acetobacterales</taxon>
        <taxon>Acetobacteraceae</taxon>
        <taxon>Komagataeibacter</taxon>
    </lineage>
</organism>
<keyword evidence="2" id="KW-0540">Nuclease</keyword>
<accession>A0A347WD94</accession>
<dbReference type="InterPro" id="IPR011856">
    <property type="entry name" value="tRNA_endonuc-like_dom_sf"/>
</dbReference>
<dbReference type="InterPro" id="IPR011335">
    <property type="entry name" value="Restrct_endonuc-II-like"/>
</dbReference>
<dbReference type="Proteomes" id="UP000264120">
    <property type="component" value="Chromosome"/>
</dbReference>
<dbReference type="KEGG" id="ksc:CD178_02081"/>
<dbReference type="GO" id="GO:0015666">
    <property type="term" value="F:restriction endodeoxyribonuclease activity"/>
    <property type="evidence" value="ECO:0007669"/>
    <property type="project" value="TreeGrafter"/>
</dbReference>